<evidence type="ECO:0000259" key="3">
    <source>
        <dbReference type="Pfam" id="PF00561"/>
    </source>
</evidence>
<dbReference type="Gene3D" id="3.40.50.1820">
    <property type="entry name" value="alpha/beta hydrolase"/>
    <property type="match status" value="1"/>
</dbReference>
<dbReference type="OrthoDB" id="6431331at2759"/>
<dbReference type="SUPFAM" id="SSF53474">
    <property type="entry name" value="alpha/beta-Hydrolases"/>
    <property type="match status" value="1"/>
</dbReference>
<organism evidence="4 5">
    <name type="scientific">Pholiota conissans</name>
    <dbReference type="NCBI Taxonomy" id="109636"/>
    <lineage>
        <taxon>Eukaryota</taxon>
        <taxon>Fungi</taxon>
        <taxon>Dikarya</taxon>
        <taxon>Basidiomycota</taxon>
        <taxon>Agaricomycotina</taxon>
        <taxon>Agaricomycetes</taxon>
        <taxon>Agaricomycetidae</taxon>
        <taxon>Agaricales</taxon>
        <taxon>Agaricineae</taxon>
        <taxon>Strophariaceae</taxon>
        <taxon>Pholiota</taxon>
    </lineage>
</organism>
<evidence type="ECO:0000256" key="2">
    <source>
        <dbReference type="ARBA" id="ARBA00038334"/>
    </source>
</evidence>
<protein>
    <submittedName>
        <fullName evidence="4">Alpha/beta-hydrolase</fullName>
    </submittedName>
</protein>
<dbReference type="InterPro" id="IPR029058">
    <property type="entry name" value="AB_hydrolase_fold"/>
</dbReference>
<reference evidence="4" key="1">
    <citation type="submission" date="2020-11" db="EMBL/GenBank/DDBJ databases">
        <authorList>
            <consortium name="DOE Joint Genome Institute"/>
            <person name="Ahrendt S."/>
            <person name="Riley R."/>
            <person name="Andreopoulos W."/>
            <person name="Labutti K."/>
            <person name="Pangilinan J."/>
            <person name="Ruiz-Duenas F.J."/>
            <person name="Barrasa J.M."/>
            <person name="Sanchez-Garcia M."/>
            <person name="Camarero S."/>
            <person name="Miyauchi S."/>
            <person name="Serrano A."/>
            <person name="Linde D."/>
            <person name="Babiker R."/>
            <person name="Drula E."/>
            <person name="Ayuso-Fernandez I."/>
            <person name="Pacheco R."/>
            <person name="Padilla G."/>
            <person name="Ferreira P."/>
            <person name="Barriuso J."/>
            <person name="Kellner H."/>
            <person name="Castanera R."/>
            <person name="Alfaro M."/>
            <person name="Ramirez L."/>
            <person name="Pisabarro A.G."/>
            <person name="Kuo A."/>
            <person name="Tritt A."/>
            <person name="Lipzen A."/>
            <person name="He G."/>
            <person name="Yan M."/>
            <person name="Ng V."/>
            <person name="Cullen D."/>
            <person name="Martin F."/>
            <person name="Rosso M.-N."/>
            <person name="Henrissat B."/>
            <person name="Hibbett D."/>
            <person name="Martinez A.T."/>
            <person name="Grigoriev I.V."/>
        </authorList>
    </citation>
    <scope>NUCLEOTIDE SEQUENCE</scope>
    <source>
        <strain evidence="4">CIRM-BRFM 674</strain>
    </source>
</reference>
<feature type="domain" description="AB hydrolase-1" evidence="3">
    <location>
        <begin position="44"/>
        <end position="162"/>
    </location>
</feature>
<dbReference type="PANTHER" id="PTHR43329">
    <property type="entry name" value="EPOXIDE HYDROLASE"/>
    <property type="match status" value="1"/>
</dbReference>
<dbReference type="Proteomes" id="UP000807469">
    <property type="component" value="Unassembled WGS sequence"/>
</dbReference>
<dbReference type="PRINTS" id="PR00412">
    <property type="entry name" value="EPOXHYDRLASE"/>
</dbReference>
<gene>
    <name evidence="4" type="ORF">BDN70DRAFT_520540</name>
</gene>
<dbReference type="InterPro" id="IPR000639">
    <property type="entry name" value="Epox_hydrolase-like"/>
</dbReference>
<name>A0A9P5YL93_9AGAR</name>
<keyword evidence="5" id="KW-1185">Reference proteome</keyword>
<sequence length="397" mass="44104">MSNTTPNWPNLPPIVVSRTVAANDLDIHILEALPPSSDPNSKPPLIVLVHGFPEIAYSWRKIMAPLAAQGYAVVALDQRGFGQTKERGKPIRRVKYEDDLSPYRILNIAADVVALVYALGYTSVVTLVGHDYGSHVAAHCALIRPDLFKSVVLMSAPYEGPPSLSAVQNPNGPSLMRMFNDQLAMLDPPRKHYMMYCSTPEANDDMINPPGGLHNFLRTYYHVKSADWKGNGNVRPLPQMSPAVLAELPPYYVMPLAETMPECLAPDAPSAEEIANNKWLTDDELAVYVSQYTATGFQSSLNAYRVMTDPPRWAKDLHIFTGKQIEVPAMFLAGVEDWGTYQAPGFVEKMRTQVCRDMKDENFVLIDGAGHWVQQEQPEAVVEQILRFIRTAVVPSV</sequence>
<proteinExistence type="inferred from homology"/>
<dbReference type="Pfam" id="PF00561">
    <property type="entry name" value="Abhydrolase_1"/>
    <property type="match status" value="1"/>
</dbReference>
<dbReference type="InterPro" id="IPR000073">
    <property type="entry name" value="AB_hydrolase_1"/>
</dbReference>
<dbReference type="GO" id="GO:0016787">
    <property type="term" value="F:hydrolase activity"/>
    <property type="evidence" value="ECO:0007669"/>
    <property type="project" value="UniProtKB-KW"/>
</dbReference>
<evidence type="ECO:0000313" key="5">
    <source>
        <dbReference type="Proteomes" id="UP000807469"/>
    </source>
</evidence>
<evidence type="ECO:0000256" key="1">
    <source>
        <dbReference type="ARBA" id="ARBA00022801"/>
    </source>
</evidence>
<comment type="similarity">
    <text evidence="2">Belongs to the AB hydrolase superfamily. Epoxide hydrolase family.</text>
</comment>
<accession>A0A9P5YL93</accession>
<evidence type="ECO:0000313" key="4">
    <source>
        <dbReference type="EMBL" id="KAF9471902.1"/>
    </source>
</evidence>
<keyword evidence="1" id="KW-0378">Hydrolase</keyword>
<dbReference type="EMBL" id="MU155606">
    <property type="protein sequence ID" value="KAF9471902.1"/>
    <property type="molecule type" value="Genomic_DNA"/>
</dbReference>
<dbReference type="AlphaFoldDB" id="A0A9P5YL93"/>
<comment type="caution">
    <text evidence="4">The sequence shown here is derived from an EMBL/GenBank/DDBJ whole genome shotgun (WGS) entry which is preliminary data.</text>
</comment>